<evidence type="ECO:0000313" key="1">
    <source>
        <dbReference type="EMBL" id="GIY29618.1"/>
    </source>
</evidence>
<dbReference type="Proteomes" id="UP001054945">
    <property type="component" value="Unassembled WGS sequence"/>
</dbReference>
<gene>
    <name evidence="1" type="ORF">CEXT_578581</name>
</gene>
<comment type="caution">
    <text evidence="1">The sequence shown here is derived from an EMBL/GenBank/DDBJ whole genome shotgun (WGS) entry which is preliminary data.</text>
</comment>
<keyword evidence="2" id="KW-1185">Reference proteome</keyword>
<protein>
    <submittedName>
        <fullName evidence="1">Uncharacterized protein</fullName>
    </submittedName>
</protein>
<dbReference type="AlphaFoldDB" id="A0AAV4S532"/>
<accession>A0AAV4S532</accession>
<proteinExistence type="predicted"/>
<evidence type="ECO:0000313" key="2">
    <source>
        <dbReference type="Proteomes" id="UP001054945"/>
    </source>
</evidence>
<dbReference type="EMBL" id="BPLR01009100">
    <property type="protein sequence ID" value="GIY29618.1"/>
    <property type="molecule type" value="Genomic_DNA"/>
</dbReference>
<name>A0AAV4S532_CAEEX</name>
<organism evidence="1 2">
    <name type="scientific">Caerostris extrusa</name>
    <name type="common">Bark spider</name>
    <name type="synonym">Caerostris bankana</name>
    <dbReference type="NCBI Taxonomy" id="172846"/>
    <lineage>
        <taxon>Eukaryota</taxon>
        <taxon>Metazoa</taxon>
        <taxon>Ecdysozoa</taxon>
        <taxon>Arthropoda</taxon>
        <taxon>Chelicerata</taxon>
        <taxon>Arachnida</taxon>
        <taxon>Araneae</taxon>
        <taxon>Araneomorphae</taxon>
        <taxon>Entelegynae</taxon>
        <taxon>Araneoidea</taxon>
        <taxon>Araneidae</taxon>
        <taxon>Caerostris</taxon>
    </lineage>
</organism>
<reference evidence="1 2" key="1">
    <citation type="submission" date="2021-06" db="EMBL/GenBank/DDBJ databases">
        <title>Caerostris extrusa draft genome.</title>
        <authorList>
            <person name="Kono N."/>
            <person name="Arakawa K."/>
        </authorList>
    </citation>
    <scope>NUCLEOTIDE SEQUENCE [LARGE SCALE GENOMIC DNA]</scope>
</reference>
<sequence length="160" mass="18082">MHSFSTGFDGCIKPPCSNHDALAFGRNHLESMNCYEPNTSFVKFRGSDFSSADKLLRSGGNKSCRPTSTLSDGQMEKQWLECTVEELLYASSGNKVVYGVEYVNVLARLFNWLHKVFSTEQWNEKFCLSVPSFRLSLRVDGSTFFTLSTRALCDVYLRST</sequence>